<evidence type="ECO:0000256" key="2">
    <source>
        <dbReference type="SAM" id="Phobius"/>
    </source>
</evidence>
<feature type="domain" description="LysM" evidence="3">
    <location>
        <begin position="64"/>
        <end position="115"/>
    </location>
</feature>
<keyword evidence="2" id="KW-1133">Transmembrane helix</keyword>
<feature type="region of interest" description="Disordered" evidence="1">
    <location>
        <begin position="1"/>
        <end position="21"/>
    </location>
</feature>
<keyword evidence="2" id="KW-0812">Transmembrane</keyword>
<dbReference type="Pfam" id="PF01476">
    <property type="entry name" value="LysM"/>
    <property type="match status" value="1"/>
</dbReference>
<dbReference type="CDD" id="cd00118">
    <property type="entry name" value="LysM"/>
    <property type="match status" value="1"/>
</dbReference>
<feature type="transmembrane region" description="Helical" evidence="2">
    <location>
        <begin position="27"/>
        <end position="47"/>
    </location>
</feature>
<dbReference type="Proteomes" id="UP000236497">
    <property type="component" value="Unassembled WGS sequence"/>
</dbReference>
<evidence type="ECO:0000313" key="5">
    <source>
        <dbReference type="Proteomes" id="UP000236497"/>
    </source>
</evidence>
<keyword evidence="5" id="KW-1185">Reference proteome</keyword>
<dbReference type="SUPFAM" id="SSF54106">
    <property type="entry name" value="LysM domain"/>
    <property type="match status" value="1"/>
</dbReference>
<organism evidence="4 5">
    <name type="scientific">Herbinix hemicellulosilytica</name>
    <dbReference type="NCBI Taxonomy" id="1564487"/>
    <lineage>
        <taxon>Bacteria</taxon>
        <taxon>Bacillati</taxon>
        <taxon>Bacillota</taxon>
        <taxon>Clostridia</taxon>
        <taxon>Lachnospirales</taxon>
        <taxon>Lachnospiraceae</taxon>
        <taxon>Herbinix</taxon>
    </lineage>
</organism>
<dbReference type="RefSeq" id="WP_103202509.1">
    <property type="nucleotide sequence ID" value="NZ_CVTD020000015.1"/>
</dbReference>
<dbReference type="InterPro" id="IPR036779">
    <property type="entry name" value="LysM_dom_sf"/>
</dbReference>
<keyword evidence="2" id="KW-0472">Membrane</keyword>
<dbReference type="AlphaFoldDB" id="A0A0H5SFZ9"/>
<evidence type="ECO:0000313" key="4">
    <source>
        <dbReference type="EMBL" id="CRZ34394.1"/>
    </source>
</evidence>
<dbReference type="EMBL" id="CVTD020000015">
    <property type="protein sequence ID" value="CRZ34394.1"/>
    <property type="molecule type" value="Genomic_DNA"/>
</dbReference>
<dbReference type="InterPro" id="IPR018392">
    <property type="entry name" value="LysM"/>
</dbReference>
<dbReference type="Gene3D" id="3.10.350.10">
    <property type="entry name" value="LysM domain"/>
    <property type="match status" value="1"/>
</dbReference>
<sequence>MNNTYLNDLDSKPARKSSYNRSGNRNIKWLGLAIIIIIIILTVLFTTKTATATNSNKRVKQVTSVQIQNGDTLWSIASRYMSCEYKDLNEYVEEIMLSNGLTSEKIHAGNYIIVPYYTDSTNY</sequence>
<gene>
    <name evidence="4" type="ORF">HHT355_1192</name>
</gene>
<protein>
    <recommendedName>
        <fullName evidence="3">LysM domain-containing protein</fullName>
    </recommendedName>
</protein>
<evidence type="ECO:0000259" key="3">
    <source>
        <dbReference type="SMART" id="SM00257"/>
    </source>
</evidence>
<dbReference type="OrthoDB" id="1716479at2"/>
<accession>A0A0H5SFZ9</accession>
<reference evidence="4 5" key="1">
    <citation type="submission" date="2015-06" db="EMBL/GenBank/DDBJ databases">
        <authorList>
            <person name="Wibberg Daniel"/>
        </authorList>
    </citation>
    <scope>NUCLEOTIDE SEQUENCE [LARGE SCALE GENOMIC DNA]</scope>
    <source>
        <strain evidence="4 5">T3/55T</strain>
    </source>
</reference>
<proteinExistence type="predicted"/>
<evidence type="ECO:0000256" key="1">
    <source>
        <dbReference type="SAM" id="MobiDB-lite"/>
    </source>
</evidence>
<name>A0A0H5SFZ9_HERHM</name>
<dbReference type="SMART" id="SM00257">
    <property type="entry name" value="LysM"/>
    <property type="match status" value="1"/>
</dbReference>